<feature type="region of interest" description="Disordered" evidence="9">
    <location>
        <begin position="65"/>
        <end position="85"/>
    </location>
</feature>
<feature type="binding site" evidence="7">
    <location>
        <begin position="243"/>
        <end position="244"/>
    </location>
    <ligand>
        <name>ATP</name>
        <dbReference type="ChEBI" id="CHEBI:30616"/>
    </ligand>
</feature>
<dbReference type="SUPFAM" id="SSF56112">
    <property type="entry name" value="Protein kinase-like (PK-like)"/>
    <property type="match status" value="1"/>
</dbReference>
<dbReference type="InterPro" id="IPR000719">
    <property type="entry name" value="Prot_kinase_dom"/>
</dbReference>
<dbReference type="Pfam" id="PF00069">
    <property type="entry name" value="Pkinase"/>
    <property type="match status" value="1"/>
</dbReference>
<keyword evidence="4" id="KW-0418">Kinase</keyword>
<evidence type="ECO:0000256" key="4">
    <source>
        <dbReference type="ARBA" id="ARBA00022777"/>
    </source>
</evidence>
<dbReference type="PROSITE" id="PS00108">
    <property type="entry name" value="PROTEIN_KINASE_ST"/>
    <property type="match status" value="1"/>
</dbReference>
<dbReference type="AlphaFoldDB" id="A0A1Y1I7U9"/>
<evidence type="ECO:0000256" key="5">
    <source>
        <dbReference type="ARBA" id="ARBA00022840"/>
    </source>
</evidence>
<dbReference type="GO" id="GO:0051233">
    <property type="term" value="C:spindle midzone"/>
    <property type="evidence" value="ECO:0000318"/>
    <property type="project" value="GO_Central"/>
</dbReference>
<dbReference type="GO" id="GO:0032133">
    <property type="term" value="C:chromosome passenger complex"/>
    <property type="evidence" value="ECO:0000318"/>
    <property type="project" value="GO_Central"/>
</dbReference>
<dbReference type="EMBL" id="DF237215">
    <property type="protein sequence ID" value="GAQ86022.1"/>
    <property type="molecule type" value="Genomic_DNA"/>
</dbReference>
<accession>A0A1Y1I7U9</accession>
<evidence type="ECO:0000256" key="7">
    <source>
        <dbReference type="PIRSR" id="PIRSR630616-2"/>
    </source>
</evidence>
<feature type="cross-link" description="Glycyl lysine isopeptide (Lys-Gly) (interchain with G-Cter in SUMO2)" evidence="8">
    <location>
        <position position="241"/>
    </location>
</feature>
<dbReference type="FunFam" id="3.30.200.20:FF:000042">
    <property type="entry name" value="Aurora kinase A"/>
    <property type="match status" value="1"/>
</dbReference>
<evidence type="ECO:0000259" key="10">
    <source>
        <dbReference type="PROSITE" id="PS50011"/>
    </source>
</evidence>
<name>A0A1Y1I7U9_KLENI</name>
<dbReference type="GO" id="GO:0032465">
    <property type="term" value="P:regulation of cytokinesis"/>
    <property type="evidence" value="ECO:0000318"/>
    <property type="project" value="GO_Central"/>
</dbReference>
<feature type="binding site" evidence="7">
    <location>
        <position position="125"/>
    </location>
    <ligand>
        <name>ATP</name>
        <dbReference type="ChEBI" id="CHEBI:30616"/>
    </ligand>
</feature>
<sequence>MAGQEITEVPLGGASERMRLGQASGMSSQSKIPLGMQKAEELTSLPSFNALPVLRTKSMTRKPHIQLPVSSDSPPASIKSPRGVQRDTSGQICPKCLLHVPFYQELPHWRSIDDFIDQKPIGSGKTSWVLSARCRLTGLPVAIKIYKKEALTSANRNQVRREVESLYELRHENLNKLYMVFEDARRVTLILEYCSQGDVFKMLAEHKGHMDEEVVVVRVLAPLLRALDYLHTRAYMHRDIKPENLFMSEDGTLKLGDFGFAINTERDVAKSRLGTLDYMSPEVLQMPSTNDGSDPDLPSPVGSPRAAERGYDSKVDVWACGILAYELLCGKPPFEVPDRRETCRKIISEELPGKEGWPRFLSPESIRFINQATHKTPSKRLTAGQLLQHTWIKKYTQRAAASRSPAKPDYPGFHQVSSPQSVLDLHQLDVLSGANTPASARKGGSETPVGKGGYETAPGKGGKSMPRHLAALFAEALQSGSHCCTPTRGSESSAELIAEGGGGEGKFAPGEEGVAADEAENAGGVLGMVTAPFRLFARLLIG</sequence>
<evidence type="ECO:0000256" key="3">
    <source>
        <dbReference type="ARBA" id="ARBA00022741"/>
    </source>
</evidence>
<evidence type="ECO:0000313" key="12">
    <source>
        <dbReference type="Proteomes" id="UP000054558"/>
    </source>
</evidence>
<evidence type="ECO:0000256" key="1">
    <source>
        <dbReference type="ARBA" id="ARBA00022527"/>
    </source>
</evidence>
<evidence type="ECO:0000313" key="11">
    <source>
        <dbReference type="EMBL" id="GAQ86022.1"/>
    </source>
</evidence>
<evidence type="ECO:0000256" key="8">
    <source>
        <dbReference type="PIRSR" id="PIRSR630616-3"/>
    </source>
</evidence>
<dbReference type="GO" id="GO:0007052">
    <property type="term" value="P:mitotic spindle organization"/>
    <property type="evidence" value="ECO:0000318"/>
    <property type="project" value="GO_Central"/>
</dbReference>
<dbReference type="InterPro" id="IPR011009">
    <property type="entry name" value="Kinase-like_dom_sf"/>
</dbReference>
<evidence type="ECO:0000256" key="6">
    <source>
        <dbReference type="PIRSR" id="PIRSR630616-1"/>
    </source>
</evidence>
<feature type="domain" description="Protein kinase" evidence="10">
    <location>
        <begin position="115"/>
        <end position="392"/>
    </location>
</feature>
<dbReference type="STRING" id="105231.A0A1Y1I7U9"/>
<gene>
    <name evidence="11" type="ORF">KFL_002660030</name>
</gene>
<keyword evidence="2" id="KW-0808">Transferase</keyword>
<keyword evidence="5 7" id="KW-0067">ATP-binding</keyword>
<evidence type="ECO:0000256" key="9">
    <source>
        <dbReference type="SAM" id="MobiDB-lite"/>
    </source>
</evidence>
<dbReference type="OrthoDB" id="377346at2759"/>
<dbReference type="GO" id="GO:0005876">
    <property type="term" value="C:spindle microtubule"/>
    <property type="evidence" value="ECO:0000318"/>
    <property type="project" value="GO_Central"/>
</dbReference>
<dbReference type="Proteomes" id="UP000054558">
    <property type="component" value="Unassembled WGS sequence"/>
</dbReference>
<dbReference type="PANTHER" id="PTHR24350">
    <property type="entry name" value="SERINE/THREONINE-PROTEIN KINASE IAL-RELATED"/>
    <property type="match status" value="1"/>
</dbReference>
<reference evidence="11 12" key="1">
    <citation type="journal article" date="2014" name="Nat. Commun.">
        <title>Klebsormidium flaccidum genome reveals primary factors for plant terrestrial adaptation.</title>
        <authorList>
            <person name="Hori K."/>
            <person name="Maruyama F."/>
            <person name="Fujisawa T."/>
            <person name="Togashi T."/>
            <person name="Yamamoto N."/>
            <person name="Seo M."/>
            <person name="Sato S."/>
            <person name="Yamada T."/>
            <person name="Mori H."/>
            <person name="Tajima N."/>
            <person name="Moriyama T."/>
            <person name="Ikeuchi M."/>
            <person name="Watanabe M."/>
            <person name="Wada H."/>
            <person name="Kobayashi K."/>
            <person name="Saito M."/>
            <person name="Masuda T."/>
            <person name="Sasaki-Sekimoto Y."/>
            <person name="Mashiguchi K."/>
            <person name="Awai K."/>
            <person name="Shimojima M."/>
            <person name="Masuda S."/>
            <person name="Iwai M."/>
            <person name="Nobusawa T."/>
            <person name="Narise T."/>
            <person name="Kondo S."/>
            <person name="Saito H."/>
            <person name="Sato R."/>
            <person name="Murakawa M."/>
            <person name="Ihara Y."/>
            <person name="Oshima-Yamada Y."/>
            <person name="Ohtaka K."/>
            <person name="Satoh M."/>
            <person name="Sonobe K."/>
            <person name="Ishii M."/>
            <person name="Ohtani R."/>
            <person name="Kanamori-Sato M."/>
            <person name="Honoki R."/>
            <person name="Miyazaki D."/>
            <person name="Mochizuki H."/>
            <person name="Umetsu J."/>
            <person name="Higashi K."/>
            <person name="Shibata D."/>
            <person name="Kamiya Y."/>
            <person name="Sato N."/>
            <person name="Nakamura Y."/>
            <person name="Tabata S."/>
            <person name="Ida S."/>
            <person name="Kurokawa K."/>
            <person name="Ohta H."/>
        </authorList>
    </citation>
    <scope>NUCLEOTIDE SEQUENCE [LARGE SCALE GENOMIC DNA]</scope>
    <source>
        <strain evidence="11 12">NIES-2285</strain>
    </source>
</reference>
<evidence type="ECO:0000256" key="2">
    <source>
        <dbReference type="ARBA" id="ARBA00022679"/>
    </source>
</evidence>
<dbReference type="InterPro" id="IPR008271">
    <property type="entry name" value="Ser/Thr_kinase_AS"/>
</dbReference>
<feature type="binding site" evidence="7">
    <location>
        <position position="144"/>
    </location>
    <ligand>
        <name>ATP</name>
        <dbReference type="ChEBI" id="CHEBI:30616"/>
    </ligand>
</feature>
<dbReference type="OMA" id="FEVLANM"/>
<dbReference type="GO" id="GO:0004674">
    <property type="term" value="F:protein serine/threonine kinase activity"/>
    <property type="evidence" value="ECO:0007669"/>
    <property type="project" value="UniProtKB-KW"/>
</dbReference>
<feature type="active site" description="Proton acceptor" evidence="6">
    <location>
        <position position="239"/>
    </location>
</feature>
<proteinExistence type="predicted"/>
<keyword evidence="1" id="KW-0723">Serine/threonine-protein kinase</keyword>
<dbReference type="SMART" id="SM00220">
    <property type="entry name" value="S_TKc"/>
    <property type="match status" value="1"/>
</dbReference>
<dbReference type="GO" id="GO:0005524">
    <property type="term" value="F:ATP binding"/>
    <property type="evidence" value="ECO:0007669"/>
    <property type="project" value="UniProtKB-KW"/>
</dbReference>
<dbReference type="GO" id="GO:0005634">
    <property type="term" value="C:nucleus"/>
    <property type="evidence" value="ECO:0000318"/>
    <property type="project" value="GO_Central"/>
</dbReference>
<keyword evidence="3 7" id="KW-0547">Nucleotide-binding</keyword>
<dbReference type="PROSITE" id="PS50011">
    <property type="entry name" value="PROTEIN_KINASE_DOM"/>
    <property type="match status" value="1"/>
</dbReference>
<organism evidence="11 12">
    <name type="scientific">Klebsormidium nitens</name>
    <name type="common">Green alga</name>
    <name type="synonym">Ulothrix nitens</name>
    <dbReference type="NCBI Taxonomy" id="105231"/>
    <lineage>
        <taxon>Eukaryota</taxon>
        <taxon>Viridiplantae</taxon>
        <taxon>Streptophyta</taxon>
        <taxon>Klebsormidiophyceae</taxon>
        <taxon>Klebsormidiales</taxon>
        <taxon>Klebsormidiaceae</taxon>
        <taxon>Klebsormidium</taxon>
    </lineage>
</organism>
<feature type="region of interest" description="Disordered" evidence="9">
    <location>
        <begin position="433"/>
        <end position="463"/>
    </location>
</feature>
<keyword evidence="12" id="KW-1185">Reference proteome</keyword>
<dbReference type="InterPro" id="IPR030616">
    <property type="entry name" value="Aur-like"/>
</dbReference>
<feature type="binding site" evidence="7">
    <location>
        <position position="257"/>
    </location>
    <ligand>
        <name>ATP</name>
        <dbReference type="ChEBI" id="CHEBI:30616"/>
    </ligand>
</feature>
<feature type="region of interest" description="Disordered" evidence="9">
    <location>
        <begin position="285"/>
        <end position="308"/>
    </location>
</feature>
<dbReference type="Gene3D" id="1.10.510.10">
    <property type="entry name" value="Transferase(Phosphotransferase) domain 1"/>
    <property type="match status" value="1"/>
</dbReference>
<protein>
    <recommendedName>
        <fullName evidence="10">Protein kinase domain-containing protein</fullName>
    </recommendedName>
</protein>